<accession>A0A4Z2IVM1</accession>
<feature type="compositionally biased region" description="Basic and acidic residues" evidence="1">
    <location>
        <begin position="41"/>
        <end position="55"/>
    </location>
</feature>
<protein>
    <submittedName>
        <fullName evidence="2">Uncharacterized protein</fullName>
    </submittedName>
</protein>
<dbReference type="EMBL" id="SRLO01000042">
    <property type="protein sequence ID" value="TNN82005.1"/>
    <property type="molecule type" value="Genomic_DNA"/>
</dbReference>
<evidence type="ECO:0000256" key="1">
    <source>
        <dbReference type="SAM" id="MobiDB-lite"/>
    </source>
</evidence>
<name>A0A4Z2IVM1_9TELE</name>
<organism evidence="2 3">
    <name type="scientific">Liparis tanakae</name>
    <name type="common">Tanaka's snailfish</name>
    <dbReference type="NCBI Taxonomy" id="230148"/>
    <lineage>
        <taxon>Eukaryota</taxon>
        <taxon>Metazoa</taxon>
        <taxon>Chordata</taxon>
        <taxon>Craniata</taxon>
        <taxon>Vertebrata</taxon>
        <taxon>Euteleostomi</taxon>
        <taxon>Actinopterygii</taxon>
        <taxon>Neopterygii</taxon>
        <taxon>Teleostei</taxon>
        <taxon>Neoteleostei</taxon>
        <taxon>Acanthomorphata</taxon>
        <taxon>Eupercaria</taxon>
        <taxon>Perciformes</taxon>
        <taxon>Cottioidei</taxon>
        <taxon>Cottales</taxon>
        <taxon>Liparidae</taxon>
        <taxon>Liparis</taxon>
    </lineage>
</organism>
<dbReference type="Proteomes" id="UP000314294">
    <property type="component" value="Unassembled WGS sequence"/>
</dbReference>
<proteinExistence type="predicted"/>
<comment type="caution">
    <text evidence="2">The sequence shown here is derived from an EMBL/GenBank/DDBJ whole genome shotgun (WGS) entry which is preliminary data.</text>
</comment>
<dbReference type="AlphaFoldDB" id="A0A4Z2IVM1"/>
<reference evidence="2 3" key="1">
    <citation type="submission" date="2019-03" db="EMBL/GenBank/DDBJ databases">
        <title>First draft genome of Liparis tanakae, snailfish: a comprehensive survey of snailfish specific genes.</title>
        <authorList>
            <person name="Kim W."/>
            <person name="Song I."/>
            <person name="Jeong J.-H."/>
            <person name="Kim D."/>
            <person name="Kim S."/>
            <person name="Ryu S."/>
            <person name="Song J.Y."/>
            <person name="Lee S.K."/>
        </authorList>
    </citation>
    <scope>NUCLEOTIDE SEQUENCE [LARGE SCALE GENOMIC DNA]</scope>
    <source>
        <tissue evidence="2">Muscle</tissue>
    </source>
</reference>
<gene>
    <name evidence="2" type="ORF">EYF80_007651</name>
</gene>
<keyword evidence="3" id="KW-1185">Reference proteome</keyword>
<evidence type="ECO:0000313" key="2">
    <source>
        <dbReference type="EMBL" id="TNN82005.1"/>
    </source>
</evidence>
<evidence type="ECO:0000313" key="3">
    <source>
        <dbReference type="Proteomes" id="UP000314294"/>
    </source>
</evidence>
<sequence length="92" mass="10309">MHAVMLEGAQLKATTASAYAESCRWETYQREYSSPGEEGPDSGHETEMCRKKEDVERSKRPTLMIILTCNSQPATHLLIILNGKLNSVIIIE</sequence>
<feature type="region of interest" description="Disordered" evidence="1">
    <location>
        <begin position="30"/>
        <end position="55"/>
    </location>
</feature>